<organism evidence="2 3">
    <name type="scientific">Paenibacillus agri</name>
    <dbReference type="NCBI Taxonomy" id="2744309"/>
    <lineage>
        <taxon>Bacteria</taxon>
        <taxon>Bacillati</taxon>
        <taxon>Bacillota</taxon>
        <taxon>Bacilli</taxon>
        <taxon>Bacillales</taxon>
        <taxon>Paenibacillaceae</taxon>
        <taxon>Paenibacillus</taxon>
    </lineage>
</organism>
<comment type="caution">
    <text evidence="2">The sequence shown here is derived from an EMBL/GenBank/DDBJ whole genome shotgun (WGS) entry which is preliminary data.</text>
</comment>
<gene>
    <name evidence="2" type="ORF">HPT30_12190</name>
</gene>
<evidence type="ECO:0000259" key="1">
    <source>
        <dbReference type="Pfam" id="PF13021"/>
    </source>
</evidence>
<name>A0A850EJJ5_9BACL</name>
<protein>
    <submittedName>
        <fullName evidence="2">DUF3885 domain-containing protein</fullName>
    </submittedName>
</protein>
<proteinExistence type="predicted"/>
<feature type="domain" description="DUF3885" evidence="1">
    <location>
        <begin position="4"/>
        <end position="202"/>
    </location>
</feature>
<accession>A0A850EJJ5</accession>
<reference evidence="2" key="1">
    <citation type="submission" date="2020-06" db="EMBL/GenBank/DDBJ databases">
        <title>Paenibacillus sp. nov., isolated from soil.</title>
        <authorList>
            <person name="Seo Y.L."/>
        </authorList>
    </citation>
    <scope>NUCLEOTIDE SEQUENCE [LARGE SCALE GENOMIC DNA]</scope>
    <source>
        <strain evidence="2">JW14</strain>
    </source>
</reference>
<sequence length="213" mass="25010">MSFQDYLLSHLQGISLEPPLFYNSNIGIRFELGVPYRGIEDPLYFETVKKRSETLFESVFSESSELYIVRKTYEPQAPYEVFNPGVDVFAEYVDSAIINKVVCFENKPDYDEDTNQLTGYSKSFSLLCCLEHIDYKGILKAISYSEFPSKGNYIFDRIYFIHTKKNIVFHMYDDRGLDIVAIRSENLMNLFNEFNDWILDYDREKIERTFGKG</sequence>
<dbReference type="InterPro" id="IPR024976">
    <property type="entry name" value="DUF3885"/>
</dbReference>
<evidence type="ECO:0000313" key="2">
    <source>
        <dbReference type="EMBL" id="NUU61108.1"/>
    </source>
</evidence>
<evidence type="ECO:0000313" key="3">
    <source>
        <dbReference type="Proteomes" id="UP000564806"/>
    </source>
</evidence>
<keyword evidence="3" id="KW-1185">Reference proteome</keyword>
<dbReference type="AlphaFoldDB" id="A0A850EJJ5"/>
<dbReference type="EMBL" id="JABWCS010000206">
    <property type="protein sequence ID" value="NUU61108.1"/>
    <property type="molecule type" value="Genomic_DNA"/>
</dbReference>
<dbReference type="RefSeq" id="WP_175371658.1">
    <property type="nucleotide sequence ID" value="NZ_JABWCS010000206.1"/>
</dbReference>
<dbReference type="Proteomes" id="UP000564806">
    <property type="component" value="Unassembled WGS sequence"/>
</dbReference>
<dbReference type="Pfam" id="PF13021">
    <property type="entry name" value="DUF3885"/>
    <property type="match status" value="1"/>
</dbReference>